<keyword evidence="3" id="KW-1185">Reference proteome</keyword>
<comment type="caution">
    <text evidence="2">The sequence shown here is derived from an EMBL/GenBank/DDBJ whole genome shotgun (WGS) entry which is preliminary data.</text>
</comment>
<dbReference type="AlphaFoldDB" id="A0A371I4Q6"/>
<name>A0A371I4Q6_MUCPR</name>
<feature type="compositionally biased region" description="Polar residues" evidence="1">
    <location>
        <begin position="83"/>
        <end position="93"/>
    </location>
</feature>
<feature type="compositionally biased region" description="Low complexity" evidence="1">
    <location>
        <begin position="70"/>
        <end position="82"/>
    </location>
</feature>
<evidence type="ECO:0000313" key="2">
    <source>
        <dbReference type="EMBL" id="RDY10009.1"/>
    </source>
</evidence>
<dbReference type="Proteomes" id="UP000257109">
    <property type="component" value="Unassembled WGS sequence"/>
</dbReference>
<dbReference type="EMBL" id="QJKJ01000932">
    <property type="protein sequence ID" value="RDY10009.1"/>
    <property type="molecule type" value="Genomic_DNA"/>
</dbReference>
<feature type="region of interest" description="Disordered" evidence="1">
    <location>
        <begin position="70"/>
        <end position="93"/>
    </location>
</feature>
<reference evidence="2" key="1">
    <citation type="submission" date="2018-05" db="EMBL/GenBank/DDBJ databases">
        <title>Draft genome of Mucuna pruriens seed.</title>
        <authorList>
            <person name="Nnadi N.E."/>
            <person name="Vos R."/>
            <person name="Hasami M.H."/>
            <person name="Devisetty U.K."/>
            <person name="Aguiy J.C."/>
        </authorList>
    </citation>
    <scope>NUCLEOTIDE SEQUENCE [LARGE SCALE GENOMIC DNA]</scope>
    <source>
        <strain evidence="2">JCA_2017</strain>
    </source>
</reference>
<feature type="non-terminal residue" evidence="2">
    <location>
        <position position="1"/>
    </location>
</feature>
<gene>
    <name evidence="2" type="ORF">CR513_05539</name>
</gene>
<accession>A0A371I4Q6</accession>
<organism evidence="2 3">
    <name type="scientific">Mucuna pruriens</name>
    <name type="common">Velvet bean</name>
    <name type="synonym">Dolichos pruriens</name>
    <dbReference type="NCBI Taxonomy" id="157652"/>
    <lineage>
        <taxon>Eukaryota</taxon>
        <taxon>Viridiplantae</taxon>
        <taxon>Streptophyta</taxon>
        <taxon>Embryophyta</taxon>
        <taxon>Tracheophyta</taxon>
        <taxon>Spermatophyta</taxon>
        <taxon>Magnoliopsida</taxon>
        <taxon>eudicotyledons</taxon>
        <taxon>Gunneridae</taxon>
        <taxon>Pentapetalae</taxon>
        <taxon>rosids</taxon>
        <taxon>fabids</taxon>
        <taxon>Fabales</taxon>
        <taxon>Fabaceae</taxon>
        <taxon>Papilionoideae</taxon>
        <taxon>50 kb inversion clade</taxon>
        <taxon>NPAAA clade</taxon>
        <taxon>indigoferoid/millettioid clade</taxon>
        <taxon>Phaseoleae</taxon>
        <taxon>Mucuna</taxon>
    </lineage>
</organism>
<proteinExistence type="predicted"/>
<protein>
    <submittedName>
        <fullName evidence="2">Uncharacterized protein</fullName>
    </submittedName>
</protein>
<sequence length="93" mass="10371">MAIVVEDGSAEFTPCRLAETVSDKSLTRPYRTSLYGESSTNLLYDLDPEIELTLRRLRKARNIVVSNCSNSVSSSVTNNSDSIEYSRTNSFVE</sequence>
<evidence type="ECO:0000256" key="1">
    <source>
        <dbReference type="SAM" id="MobiDB-lite"/>
    </source>
</evidence>
<evidence type="ECO:0000313" key="3">
    <source>
        <dbReference type="Proteomes" id="UP000257109"/>
    </source>
</evidence>